<dbReference type="GO" id="GO:0051213">
    <property type="term" value="F:dioxygenase activity"/>
    <property type="evidence" value="ECO:0007669"/>
    <property type="project" value="UniProtKB-KW"/>
</dbReference>
<dbReference type="PANTHER" id="PTHR31630">
    <property type="entry name" value="PHYTANOYL-COA DIOXYGENASE-RELATED-RELATED"/>
    <property type="match status" value="1"/>
</dbReference>
<dbReference type="RefSeq" id="WP_191175283.1">
    <property type="nucleotide sequence ID" value="NZ_JACWMW010000002.1"/>
</dbReference>
<dbReference type="Pfam" id="PF05721">
    <property type="entry name" value="PhyH"/>
    <property type="match status" value="1"/>
</dbReference>
<dbReference type="PANTHER" id="PTHR31630:SF6">
    <property type="entry name" value="PHYTANOYL-COA DIOXYGENASE-RELATED"/>
    <property type="match status" value="1"/>
</dbReference>
<dbReference type="SUPFAM" id="SSF51197">
    <property type="entry name" value="Clavaminate synthase-like"/>
    <property type="match status" value="1"/>
</dbReference>
<gene>
    <name evidence="1" type="ORF">IDJ75_08965</name>
</gene>
<dbReference type="Gene3D" id="2.60.120.620">
    <property type="entry name" value="q2cbj1_9rhob like domain"/>
    <property type="match status" value="1"/>
</dbReference>
<name>A0ABR7X490_9SPHI</name>
<dbReference type="Proteomes" id="UP000618754">
    <property type="component" value="Unassembled WGS sequence"/>
</dbReference>
<reference evidence="1 2" key="1">
    <citation type="submission" date="2020-09" db="EMBL/GenBank/DDBJ databases">
        <title>Novel species of Mucilaginibacter isolated from a glacier on the Tibetan Plateau.</title>
        <authorList>
            <person name="Liu Q."/>
            <person name="Xin Y.-H."/>
        </authorList>
    </citation>
    <scope>NUCLEOTIDE SEQUENCE [LARGE SCALE GENOMIC DNA]</scope>
    <source>
        <strain evidence="1 2">CGMCC 1.13878</strain>
    </source>
</reference>
<keyword evidence="2" id="KW-1185">Reference proteome</keyword>
<sequence>MNSGITLPSPHETGKLRIKQLKRFWQATQLNRSGKAGAILQSEWQLNKVLLGALSLGLEQTITHIYQNAPSFDDFEDWIIDTTGIPDNDTLDRFNRIFDSKMAETETIDPILSADDLIFFETNGYVVIKNAVPEDDCKETINVICDFLGIKQDQPDTWYKPNPARQGIMVQLFQHPILTKNRSSDKIRRAFEQLWHTKNIWMNNDRVGFNPPETENWKFPGPDLHWDCSLELPIPFGLQGILYLSDTAANQGAFTLVPGFQHRLQSWLNSLPAGADPRRQDLHALGSMPITGETGDFIIWQQALQHGSSPNTSAQPRFVQYINYQPLGFTEHTNWL</sequence>
<evidence type="ECO:0000313" key="2">
    <source>
        <dbReference type="Proteomes" id="UP000618754"/>
    </source>
</evidence>
<keyword evidence="1" id="KW-0560">Oxidoreductase</keyword>
<comment type="caution">
    <text evidence="1">The sequence shown here is derived from an EMBL/GenBank/DDBJ whole genome shotgun (WGS) entry which is preliminary data.</text>
</comment>
<keyword evidence="1" id="KW-0223">Dioxygenase</keyword>
<evidence type="ECO:0000313" key="1">
    <source>
        <dbReference type="EMBL" id="MBD1385405.1"/>
    </source>
</evidence>
<organism evidence="1 2">
    <name type="scientific">Mucilaginibacter rigui</name>
    <dbReference type="NCBI Taxonomy" id="534635"/>
    <lineage>
        <taxon>Bacteria</taxon>
        <taxon>Pseudomonadati</taxon>
        <taxon>Bacteroidota</taxon>
        <taxon>Sphingobacteriia</taxon>
        <taxon>Sphingobacteriales</taxon>
        <taxon>Sphingobacteriaceae</taxon>
        <taxon>Mucilaginibacter</taxon>
    </lineage>
</organism>
<dbReference type="InterPro" id="IPR008775">
    <property type="entry name" value="Phytyl_CoA_dOase-like"/>
</dbReference>
<dbReference type="EMBL" id="JACWMW010000002">
    <property type="protein sequence ID" value="MBD1385405.1"/>
    <property type="molecule type" value="Genomic_DNA"/>
</dbReference>
<protein>
    <submittedName>
        <fullName evidence="1">Phytanoyl-CoA dioxygenase family protein</fullName>
    </submittedName>
</protein>
<proteinExistence type="predicted"/>
<accession>A0ABR7X490</accession>